<reference evidence="9 10" key="1">
    <citation type="submission" date="2018-11" db="EMBL/GenBank/DDBJ databases">
        <authorList>
            <person name="Criscuolo A."/>
        </authorList>
    </citation>
    <scope>NUCLEOTIDE SEQUENCE [LARGE SCALE GENOMIC DNA]</scope>
    <source>
        <strain evidence="9">ACIP111625</strain>
    </source>
</reference>
<sequence length="208" mass="21539">MNILAQDFSLIVWWLDMIGTFVFGLSGGMLAVRRQLDLFGVIVLATAAATAGGAIRDMAIGDQPAAVLRDPSYLIAACAAGLTAFLCHRLIERADKPVMLLDALGLGVFAVAGTSKALAFGLHPAAASLIGVMTAVGGGVVRDILVTEIPRVLREEIYAVAAVAGTLIVTLGAHLGWPPVVTASAGVTATFALRVLSVRLGLRIPRAR</sequence>
<comment type="subcellular location">
    <subcellularLocation>
        <location evidence="1">Cell membrane</location>
        <topology evidence="1">Multi-pass membrane protein</topology>
    </subcellularLocation>
</comment>
<dbReference type="InterPro" id="IPR005115">
    <property type="entry name" value="Gly_transporter"/>
</dbReference>
<keyword evidence="6 7" id="KW-0472">Membrane</keyword>
<feature type="transmembrane region" description="Helical" evidence="7">
    <location>
        <begin position="98"/>
        <end position="119"/>
    </location>
</feature>
<dbReference type="Pfam" id="PF03458">
    <property type="entry name" value="Gly_transporter"/>
    <property type="match status" value="2"/>
</dbReference>
<dbReference type="AlphaFoldDB" id="A0A3P5WP90"/>
<organism evidence="9 10">
    <name type="scientific">Pseudogemmobacter humi</name>
    <dbReference type="NCBI Taxonomy" id="2483812"/>
    <lineage>
        <taxon>Bacteria</taxon>
        <taxon>Pseudomonadati</taxon>
        <taxon>Pseudomonadota</taxon>
        <taxon>Alphaproteobacteria</taxon>
        <taxon>Rhodobacterales</taxon>
        <taxon>Paracoccaceae</taxon>
        <taxon>Pseudogemmobacter</taxon>
    </lineage>
</organism>
<dbReference type="PANTHER" id="PTHR30506:SF3">
    <property type="entry name" value="UPF0126 INNER MEMBRANE PROTEIN YADS-RELATED"/>
    <property type="match status" value="1"/>
</dbReference>
<keyword evidence="10" id="KW-1185">Reference proteome</keyword>
<feature type="transmembrane region" description="Helical" evidence="7">
    <location>
        <begin position="39"/>
        <end position="60"/>
    </location>
</feature>
<dbReference type="GO" id="GO:0005886">
    <property type="term" value="C:plasma membrane"/>
    <property type="evidence" value="ECO:0007669"/>
    <property type="project" value="UniProtKB-SubCell"/>
</dbReference>
<evidence type="ECO:0000256" key="4">
    <source>
        <dbReference type="ARBA" id="ARBA00022692"/>
    </source>
</evidence>
<feature type="domain" description="Glycine transporter" evidence="8">
    <location>
        <begin position="14"/>
        <end position="88"/>
    </location>
</feature>
<dbReference type="EMBL" id="UXAW01000051">
    <property type="protein sequence ID" value="VDC25243.1"/>
    <property type="molecule type" value="Genomic_DNA"/>
</dbReference>
<feature type="transmembrane region" description="Helical" evidence="7">
    <location>
        <begin position="125"/>
        <end position="145"/>
    </location>
</feature>
<feature type="transmembrane region" description="Helical" evidence="7">
    <location>
        <begin position="183"/>
        <end position="202"/>
    </location>
</feature>
<dbReference type="PANTHER" id="PTHR30506">
    <property type="entry name" value="INNER MEMBRANE PROTEIN"/>
    <property type="match status" value="1"/>
</dbReference>
<evidence type="ECO:0000256" key="5">
    <source>
        <dbReference type="ARBA" id="ARBA00022989"/>
    </source>
</evidence>
<evidence type="ECO:0000256" key="2">
    <source>
        <dbReference type="ARBA" id="ARBA00008193"/>
    </source>
</evidence>
<protein>
    <recommendedName>
        <fullName evidence="8">Glycine transporter domain-containing protein</fullName>
    </recommendedName>
</protein>
<gene>
    <name evidence="9" type="ORF">XINFAN_01481</name>
</gene>
<dbReference type="RefSeq" id="WP_124085889.1">
    <property type="nucleotide sequence ID" value="NZ_UXAW01000051.1"/>
</dbReference>
<feature type="transmembrane region" description="Helical" evidence="7">
    <location>
        <begin position="12"/>
        <end position="32"/>
    </location>
</feature>
<feature type="transmembrane region" description="Helical" evidence="7">
    <location>
        <begin position="157"/>
        <end position="177"/>
    </location>
</feature>
<dbReference type="Proteomes" id="UP000277498">
    <property type="component" value="Unassembled WGS sequence"/>
</dbReference>
<evidence type="ECO:0000256" key="3">
    <source>
        <dbReference type="ARBA" id="ARBA00022475"/>
    </source>
</evidence>
<evidence type="ECO:0000256" key="1">
    <source>
        <dbReference type="ARBA" id="ARBA00004651"/>
    </source>
</evidence>
<evidence type="ECO:0000256" key="6">
    <source>
        <dbReference type="ARBA" id="ARBA00023136"/>
    </source>
</evidence>
<proteinExistence type="inferred from homology"/>
<comment type="similarity">
    <text evidence="2">Belongs to the UPF0126 family.</text>
</comment>
<evidence type="ECO:0000313" key="10">
    <source>
        <dbReference type="Proteomes" id="UP000277498"/>
    </source>
</evidence>
<evidence type="ECO:0000259" key="8">
    <source>
        <dbReference type="Pfam" id="PF03458"/>
    </source>
</evidence>
<evidence type="ECO:0000256" key="7">
    <source>
        <dbReference type="SAM" id="Phobius"/>
    </source>
</evidence>
<feature type="transmembrane region" description="Helical" evidence="7">
    <location>
        <begin position="72"/>
        <end position="91"/>
    </location>
</feature>
<feature type="domain" description="Glycine transporter" evidence="8">
    <location>
        <begin position="100"/>
        <end position="171"/>
    </location>
</feature>
<accession>A0A3P5WP90</accession>
<keyword evidence="3" id="KW-1003">Cell membrane</keyword>
<evidence type="ECO:0000313" key="9">
    <source>
        <dbReference type="EMBL" id="VDC25243.1"/>
    </source>
</evidence>
<name>A0A3P5WP90_9RHOB</name>
<keyword evidence="5 7" id="KW-1133">Transmembrane helix</keyword>
<keyword evidence="4 7" id="KW-0812">Transmembrane</keyword>
<dbReference type="OrthoDB" id="9791874at2"/>